<evidence type="ECO:0000256" key="1">
    <source>
        <dbReference type="SAM" id="MobiDB-lite"/>
    </source>
</evidence>
<sequence length="267" mass="27808">MSDNKPSLPDFPGDEADEELVFDDFEMAEAAEAAPVEMVAPAEVVSAPVLEVTGQPAPRRTPRRGRKAAEEASPAEPVAVETPALIESAEAPEPVATAEEPAGETSAPFPPRETVPAGSNSNKLLLAIVCLALFTSLISLGGLIAVSRTLAKAGVAREEAIAERDALRRVPQLVQHLDDASARLDAAANKLAAAAPNGPPASIADVQHQLDMFRLALDQRQPAGVDALNSLTRAGFSELATRLDRIQARAGGAPVRPANTNQDDAGN</sequence>
<keyword evidence="2" id="KW-1133">Transmembrane helix</keyword>
<accession>A0ABT6N2T3</accession>
<name>A0ABT6N2T3_9SPHN</name>
<evidence type="ECO:0000313" key="3">
    <source>
        <dbReference type="EMBL" id="MDH7639624.1"/>
    </source>
</evidence>
<gene>
    <name evidence="3" type="ORF">QGN17_12875</name>
</gene>
<keyword evidence="2" id="KW-0472">Membrane</keyword>
<keyword evidence="4" id="KW-1185">Reference proteome</keyword>
<dbReference type="EMBL" id="JARYGZ010000001">
    <property type="protein sequence ID" value="MDH7639624.1"/>
    <property type="molecule type" value="Genomic_DNA"/>
</dbReference>
<dbReference type="RefSeq" id="WP_281044882.1">
    <property type="nucleotide sequence ID" value="NZ_JARYGZ010000001.1"/>
</dbReference>
<dbReference type="Proteomes" id="UP001160625">
    <property type="component" value="Unassembled WGS sequence"/>
</dbReference>
<protein>
    <submittedName>
        <fullName evidence="3">Uncharacterized protein</fullName>
    </submittedName>
</protein>
<keyword evidence="2" id="KW-0812">Transmembrane</keyword>
<organism evidence="3 4">
    <name type="scientific">Sphingomonas oryzagri</name>
    <dbReference type="NCBI Taxonomy" id="3042314"/>
    <lineage>
        <taxon>Bacteria</taxon>
        <taxon>Pseudomonadati</taxon>
        <taxon>Pseudomonadota</taxon>
        <taxon>Alphaproteobacteria</taxon>
        <taxon>Sphingomonadales</taxon>
        <taxon>Sphingomonadaceae</taxon>
        <taxon>Sphingomonas</taxon>
    </lineage>
</organism>
<feature type="compositionally biased region" description="Low complexity" evidence="1">
    <location>
        <begin position="71"/>
        <end position="104"/>
    </location>
</feature>
<proteinExistence type="predicted"/>
<evidence type="ECO:0000313" key="4">
    <source>
        <dbReference type="Proteomes" id="UP001160625"/>
    </source>
</evidence>
<reference evidence="3" key="1">
    <citation type="submission" date="2023-04" db="EMBL/GenBank/DDBJ databases">
        <title>Sphingomonas sp. MAHUQ-71 isolated from rice field.</title>
        <authorList>
            <person name="Huq M.A."/>
        </authorList>
    </citation>
    <scope>NUCLEOTIDE SEQUENCE</scope>
    <source>
        <strain evidence="3">MAHUQ-71</strain>
    </source>
</reference>
<feature type="transmembrane region" description="Helical" evidence="2">
    <location>
        <begin position="124"/>
        <end position="146"/>
    </location>
</feature>
<evidence type="ECO:0000256" key="2">
    <source>
        <dbReference type="SAM" id="Phobius"/>
    </source>
</evidence>
<feature type="region of interest" description="Disordered" evidence="1">
    <location>
        <begin position="50"/>
        <end position="116"/>
    </location>
</feature>
<feature type="region of interest" description="Disordered" evidence="1">
    <location>
        <begin position="248"/>
        <end position="267"/>
    </location>
</feature>
<feature type="compositionally biased region" description="Polar residues" evidence="1">
    <location>
        <begin position="258"/>
        <end position="267"/>
    </location>
</feature>
<comment type="caution">
    <text evidence="3">The sequence shown here is derived from an EMBL/GenBank/DDBJ whole genome shotgun (WGS) entry which is preliminary data.</text>
</comment>